<organism evidence="1 2">
    <name type="scientific">Cupriavidus pauculus</name>
    <dbReference type="NCBI Taxonomy" id="82633"/>
    <lineage>
        <taxon>Bacteria</taxon>
        <taxon>Pseudomonadati</taxon>
        <taxon>Pseudomonadota</taxon>
        <taxon>Betaproteobacteria</taxon>
        <taxon>Burkholderiales</taxon>
        <taxon>Burkholderiaceae</taxon>
        <taxon>Cupriavidus</taxon>
    </lineage>
</organism>
<evidence type="ECO:0000313" key="1">
    <source>
        <dbReference type="EMBL" id="PLP99438.1"/>
    </source>
</evidence>
<name>A0A2N5CB41_9BURK</name>
<dbReference type="AlphaFoldDB" id="A0A2N5CB41"/>
<dbReference type="OrthoDB" id="8967554at2"/>
<sequence>MNVFLFRKGNRALIVPANKDLIDCPPAVRHWLGPPESNVQGELTEHMAMLGLQATQLLTQLTQYGFCALDLDGIVEFFPAAPSGAAAPARALDDMLRNHSVPEPGT</sequence>
<proteinExistence type="predicted"/>
<evidence type="ECO:0008006" key="3">
    <source>
        <dbReference type="Google" id="ProtNLM"/>
    </source>
</evidence>
<gene>
    <name evidence="1" type="ORF">CYJ10_16555</name>
</gene>
<evidence type="ECO:0000313" key="2">
    <source>
        <dbReference type="Proteomes" id="UP000234341"/>
    </source>
</evidence>
<accession>A0A2N5CB41</accession>
<reference evidence="1 2" key="1">
    <citation type="submission" date="2017-12" db="EMBL/GenBank/DDBJ databases">
        <title>Genome sequence of the active heterotrophic nitrifier-denitrifier, Cupriavidus pauculus UM1.</title>
        <authorList>
            <person name="Putonti C."/>
            <person name="Castignetti D."/>
        </authorList>
    </citation>
    <scope>NUCLEOTIDE SEQUENCE [LARGE SCALE GENOMIC DNA]</scope>
    <source>
        <strain evidence="1 2">UM1</strain>
    </source>
</reference>
<dbReference type="RefSeq" id="WP_146002057.1">
    <property type="nucleotide sequence ID" value="NZ_PJRP01000007.1"/>
</dbReference>
<dbReference type="EMBL" id="PJRP01000007">
    <property type="protein sequence ID" value="PLP99438.1"/>
    <property type="molecule type" value="Genomic_DNA"/>
</dbReference>
<protein>
    <recommendedName>
        <fullName evidence="3">YcgL domain-containing protein</fullName>
    </recommendedName>
</protein>
<comment type="caution">
    <text evidence="1">The sequence shown here is derived from an EMBL/GenBank/DDBJ whole genome shotgun (WGS) entry which is preliminary data.</text>
</comment>
<dbReference type="Proteomes" id="UP000234341">
    <property type="component" value="Unassembled WGS sequence"/>
</dbReference>